<evidence type="ECO:0000313" key="2">
    <source>
        <dbReference type="EMBL" id="MBL4927766.1"/>
    </source>
</evidence>
<dbReference type="Gene3D" id="1.10.8.350">
    <property type="entry name" value="Bacterial muramidase"/>
    <property type="match status" value="1"/>
</dbReference>
<dbReference type="AlphaFoldDB" id="A0A8J7SUL9"/>
<dbReference type="PANTHER" id="PTHR30163">
    <property type="entry name" value="MEMBRANE-BOUND LYTIC MUREIN TRANSGLYCOSYLASE B"/>
    <property type="match status" value="1"/>
</dbReference>
<protein>
    <submittedName>
        <fullName evidence="2">Lytic murein transglycosylase</fullName>
    </submittedName>
</protein>
<dbReference type="Proteomes" id="UP000619033">
    <property type="component" value="Unassembled WGS sequence"/>
</dbReference>
<dbReference type="Pfam" id="PF13406">
    <property type="entry name" value="SLT_2"/>
    <property type="match status" value="1"/>
</dbReference>
<keyword evidence="3" id="KW-1185">Reference proteome</keyword>
<dbReference type="SUPFAM" id="SSF53955">
    <property type="entry name" value="Lysozyme-like"/>
    <property type="match status" value="1"/>
</dbReference>
<dbReference type="InterPro" id="IPR023346">
    <property type="entry name" value="Lysozyme-like_dom_sf"/>
</dbReference>
<accession>A0A8J7SUL9</accession>
<reference evidence="2" key="1">
    <citation type="submission" date="2021-01" db="EMBL/GenBank/DDBJ databases">
        <title>Genome seq and assembly of Tabrizicola sp. KVB23.</title>
        <authorList>
            <person name="Chhetri G."/>
        </authorList>
    </citation>
    <scope>NUCLEOTIDE SEQUENCE</scope>
    <source>
        <strain evidence="2">KVB23</strain>
    </source>
</reference>
<sequence>MPRCSENPAGRATPCRDNAISAQAGLHRHQLPLQSPRYLNPRGPVVLRRLLCLSFAGLLISSPGWAAPCGDTSAGFEDWKSIMAAEAKAEGVGPAGIKALKGASYSKATIGADRNQKSFKYSLAKFMDVRGAKAIAAQGRKRLAKNRAFYDGLRQQYGVDPGVLIAIHGMETGFGNFMGDTNVVSAIATLTWDCRRSDFFRPHLMGALKLVDQGAISPATIGAKHGELGHTQFLPGNALAYGVDGNGDGRVDLASMADAMATTAHYLQQKGWQAGLGFQPGEPNFAVIGQWNAASVYQQAIALIAADIDR</sequence>
<dbReference type="CDD" id="cd13399">
    <property type="entry name" value="Slt35-like"/>
    <property type="match status" value="1"/>
</dbReference>
<dbReference type="PANTHER" id="PTHR30163:SF8">
    <property type="entry name" value="LYTIC MUREIN TRANSGLYCOSYLASE"/>
    <property type="match status" value="1"/>
</dbReference>
<evidence type="ECO:0000259" key="1">
    <source>
        <dbReference type="Pfam" id="PF13406"/>
    </source>
</evidence>
<dbReference type="EMBL" id="JAESVP010000003">
    <property type="protein sequence ID" value="MBL4927766.1"/>
    <property type="molecule type" value="Genomic_DNA"/>
</dbReference>
<dbReference type="InterPro" id="IPR043426">
    <property type="entry name" value="MltB-like"/>
</dbReference>
<dbReference type="GO" id="GO:0009253">
    <property type="term" value="P:peptidoglycan catabolic process"/>
    <property type="evidence" value="ECO:0007669"/>
    <property type="project" value="TreeGrafter"/>
</dbReference>
<name>A0A8J7SUL9_9RHOB</name>
<proteinExistence type="predicted"/>
<gene>
    <name evidence="2" type="ORF">JI744_06575</name>
</gene>
<feature type="domain" description="Transglycosylase SLT" evidence="1">
    <location>
        <begin position="76"/>
        <end position="276"/>
    </location>
</feature>
<evidence type="ECO:0000313" key="3">
    <source>
        <dbReference type="Proteomes" id="UP000619033"/>
    </source>
</evidence>
<comment type="caution">
    <text evidence="2">The sequence shown here is derived from an EMBL/GenBank/DDBJ whole genome shotgun (WGS) entry which is preliminary data.</text>
</comment>
<dbReference type="InterPro" id="IPR031304">
    <property type="entry name" value="SLT_2"/>
</dbReference>
<organism evidence="2 3">
    <name type="scientific">Fuscibacter oryzae</name>
    <dbReference type="NCBI Taxonomy" id="2803939"/>
    <lineage>
        <taxon>Bacteria</taxon>
        <taxon>Pseudomonadati</taxon>
        <taxon>Pseudomonadota</taxon>
        <taxon>Alphaproteobacteria</taxon>
        <taxon>Rhodobacterales</taxon>
        <taxon>Paracoccaceae</taxon>
        <taxon>Fuscibacter</taxon>
    </lineage>
</organism>
<dbReference type="GO" id="GO:0008933">
    <property type="term" value="F:peptidoglycan lytic transglycosylase activity"/>
    <property type="evidence" value="ECO:0007669"/>
    <property type="project" value="TreeGrafter"/>
</dbReference>